<reference evidence="4 5" key="1">
    <citation type="submission" date="2024-10" db="EMBL/GenBank/DDBJ databases">
        <title>Updated reference genomes for cyclostephanoid diatoms.</title>
        <authorList>
            <person name="Roberts W.R."/>
            <person name="Alverson A.J."/>
        </authorList>
    </citation>
    <scope>NUCLEOTIDE SEQUENCE [LARGE SCALE GENOMIC DNA]</scope>
    <source>
        <strain evidence="4 5">AJA010-31</strain>
    </source>
</reference>
<keyword evidence="3" id="KW-0472">Membrane</keyword>
<proteinExistence type="predicted"/>
<name>A0ABD3P5V6_9STRA</name>
<organism evidence="4 5">
    <name type="scientific">Cyclotella atomus</name>
    <dbReference type="NCBI Taxonomy" id="382360"/>
    <lineage>
        <taxon>Eukaryota</taxon>
        <taxon>Sar</taxon>
        <taxon>Stramenopiles</taxon>
        <taxon>Ochrophyta</taxon>
        <taxon>Bacillariophyta</taxon>
        <taxon>Coscinodiscophyceae</taxon>
        <taxon>Thalassiosirophycidae</taxon>
        <taxon>Stephanodiscales</taxon>
        <taxon>Stephanodiscaceae</taxon>
        <taxon>Cyclotella</taxon>
    </lineage>
</organism>
<evidence type="ECO:0000256" key="1">
    <source>
        <dbReference type="ARBA" id="ARBA00004167"/>
    </source>
</evidence>
<evidence type="ECO:0000313" key="4">
    <source>
        <dbReference type="EMBL" id="KAL3783251.1"/>
    </source>
</evidence>
<accession>A0ABD3P5V6</accession>
<gene>
    <name evidence="4" type="ORF">ACHAWO_013343</name>
</gene>
<dbReference type="PANTHER" id="PTHR21461:SF69">
    <property type="entry name" value="GLYCOSYLTRANSFERASE FAMILY 92 PROTEIN"/>
    <property type="match status" value="1"/>
</dbReference>
<keyword evidence="5" id="KW-1185">Reference proteome</keyword>
<keyword evidence="2" id="KW-0812">Transmembrane</keyword>
<dbReference type="PANTHER" id="PTHR21461">
    <property type="entry name" value="GLYCOSYLTRANSFERASE FAMILY 92 PROTEIN"/>
    <property type="match status" value="1"/>
</dbReference>
<keyword evidence="3" id="KW-1133">Transmembrane helix</keyword>
<dbReference type="AlphaFoldDB" id="A0ABD3P5V6"/>
<dbReference type="Proteomes" id="UP001530400">
    <property type="component" value="Unassembled WGS sequence"/>
</dbReference>
<evidence type="ECO:0008006" key="6">
    <source>
        <dbReference type="Google" id="ProtNLM"/>
    </source>
</evidence>
<dbReference type="EMBL" id="JALLPJ020000775">
    <property type="protein sequence ID" value="KAL3783251.1"/>
    <property type="molecule type" value="Genomic_DNA"/>
</dbReference>
<comment type="caution">
    <text evidence="4">The sequence shown here is derived from an EMBL/GenBank/DDBJ whole genome shotgun (WGS) entry which is preliminary data.</text>
</comment>
<comment type="subcellular location">
    <subcellularLocation>
        <location evidence="1">Membrane</location>
        <topology evidence="1">Single-pass membrane protein</topology>
    </subcellularLocation>
</comment>
<evidence type="ECO:0000313" key="5">
    <source>
        <dbReference type="Proteomes" id="UP001530400"/>
    </source>
</evidence>
<dbReference type="GO" id="GO:0016020">
    <property type="term" value="C:membrane"/>
    <property type="evidence" value="ECO:0007669"/>
    <property type="project" value="UniProtKB-SubCell"/>
</dbReference>
<evidence type="ECO:0000256" key="2">
    <source>
        <dbReference type="ARBA" id="ARBA00022692"/>
    </source>
</evidence>
<sequence length="230" mass="26918">MWTWLQHREDLQQYVVLIPIPIQPVQLVAYDQCIKSDAKNNTFVGLFDVDEFLVLKKHDNIVDFMNEYCNVDCGQLKINWNMMGNGNETHYKPLPVLKRFVHSSGVIGVVKVIVRPDYAADELNWLHSIRLKKGKTVDTSGETVENSGWRRQFNYRAPDDAALFYHYKFKSMEEYEIKNCIRGDAMDARRAQRPNCGKDFSFDWAMNGTKLDNTAWMQLKRMVSKYTIFD</sequence>
<evidence type="ECO:0000256" key="3">
    <source>
        <dbReference type="ARBA" id="ARBA00022989"/>
    </source>
</evidence>
<protein>
    <recommendedName>
        <fullName evidence="6">Glycosyltransferase family 92 protein</fullName>
    </recommendedName>
</protein>